<evidence type="ECO:0000313" key="2">
    <source>
        <dbReference type="Proteomes" id="UP000295805"/>
    </source>
</evidence>
<dbReference type="GO" id="GO:0008410">
    <property type="term" value="F:CoA-transferase activity"/>
    <property type="evidence" value="ECO:0007669"/>
    <property type="project" value="InterPro"/>
</dbReference>
<evidence type="ECO:0000313" key="1">
    <source>
        <dbReference type="EMBL" id="TCW26715.1"/>
    </source>
</evidence>
<dbReference type="InterPro" id="IPR004165">
    <property type="entry name" value="CoA_trans_fam_I"/>
</dbReference>
<comment type="caution">
    <text evidence="1">The sequence shown here is derived from an EMBL/GenBank/DDBJ whole genome shotgun (WGS) entry which is preliminary data.</text>
</comment>
<accession>A0A4R3ZZX4</accession>
<dbReference type="Proteomes" id="UP000295805">
    <property type="component" value="Unassembled WGS sequence"/>
</dbReference>
<dbReference type="InterPro" id="IPR037171">
    <property type="entry name" value="NagB/RpiA_transferase-like"/>
</dbReference>
<dbReference type="SUPFAM" id="SSF100950">
    <property type="entry name" value="NagB/RpiA/CoA transferase-like"/>
    <property type="match status" value="1"/>
</dbReference>
<dbReference type="Gene3D" id="3.40.1080.10">
    <property type="entry name" value="Glutaconate Coenzyme A-transferase"/>
    <property type="match status" value="1"/>
</dbReference>
<sequence>MAGRVTIVQAEEVVCEGEIDPADVHLPGIYVQRIVEVGRQETGVEIEKLSSNGEDQS</sequence>
<proteinExistence type="predicted"/>
<dbReference type="AlphaFoldDB" id="A0A4R3ZZX4"/>
<organism evidence="1 2">
    <name type="scientific">Dietzia cinnamea</name>
    <dbReference type="NCBI Taxonomy" id="321318"/>
    <lineage>
        <taxon>Bacteria</taxon>
        <taxon>Bacillati</taxon>
        <taxon>Actinomycetota</taxon>
        <taxon>Actinomycetes</taxon>
        <taxon>Mycobacteriales</taxon>
        <taxon>Dietziaceae</taxon>
        <taxon>Dietzia</taxon>
    </lineage>
</organism>
<protein>
    <submittedName>
        <fullName evidence="1">Coenzyme A transferase</fullName>
    </submittedName>
</protein>
<keyword evidence="1" id="KW-0808">Transferase</keyword>
<gene>
    <name evidence="1" type="ORF">EDD19_101125</name>
</gene>
<reference evidence="1 2" key="1">
    <citation type="submission" date="2019-03" db="EMBL/GenBank/DDBJ databases">
        <title>Root nodule microbial communities of legume samples collected from USA, Mexico and Botswana.</title>
        <authorList>
            <person name="Hirsch A."/>
        </authorList>
    </citation>
    <scope>NUCLEOTIDE SEQUENCE [LARGE SCALE GENOMIC DNA]</scope>
    <source>
        <strain evidence="1 2">55</strain>
    </source>
</reference>
<dbReference type="EMBL" id="SMCX01000001">
    <property type="protein sequence ID" value="TCW26715.1"/>
    <property type="molecule type" value="Genomic_DNA"/>
</dbReference>
<name>A0A4R3ZZX4_9ACTN</name>
<dbReference type="Pfam" id="PF01144">
    <property type="entry name" value="CoA_trans"/>
    <property type="match status" value="1"/>
</dbReference>